<dbReference type="EC" id="3.4.19.12" evidence="3"/>
<dbReference type="KEGG" id="vg:9887789"/>
<dbReference type="InterPro" id="IPR038765">
    <property type="entry name" value="Papain-like_cys_pep_sf"/>
</dbReference>
<keyword evidence="7" id="KW-0788">Thiol protease</keyword>
<comment type="similarity">
    <text evidence="2">Belongs to the peptidase C19 family.</text>
</comment>
<keyword evidence="4" id="KW-0645">Protease</keyword>
<proteinExistence type="inferred from homology"/>
<dbReference type="PROSITE" id="PS50235">
    <property type="entry name" value="USP_3"/>
    <property type="match status" value="1"/>
</dbReference>
<organism evidence="9 10">
    <name type="scientific">Cafeteria roenbergensis virus (strain BV-PW1)</name>
    <name type="common">CroV</name>
    <dbReference type="NCBI Taxonomy" id="693272"/>
    <lineage>
        <taxon>Viruses</taxon>
        <taxon>Varidnaviria</taxon>
        <taxon>Bamfordvirae</taxon>
        <taxon>Nucleocytoviricota</taxon>
        <taxon>Megaviricetes</taxon>
        <taxon>Imitervirales</taxon>
        <taxon>Mimiviridae</taxon>
        <taxon>Aliimimivirinae</taxon>
        <taxon>Rheavirus</taxon>
        <taxon>Rheavirus sinusmexicani</taxon>
    </lineage>
</organism>
<evidence type="ECO:0000256" key="6">
    <source>
        <dbReference type="ARBA" id="ARBA00022801"/>
    </source>
</evidence>
<gene>
    <name evidence="9" type="ORF">crov386</name>
</gene>
<keyword evidence="5" id="KW-0833">Ubl conjugation pathway</keyword>
<keyword evidence="10" id="KW-1185">Reference proteome</keyword>
<dbReference type="PANTHER" id="PTHR24006:SF888">
    <property type="entry name" value="UBIQUITIN CARBOXYL-TERMINAL HYDROLASE 30"/>
    <property type="match status" value="1"/>
</dbReference>
<dbReference type="GeneID" id="9887789"/>
<reference evidence="9 10" key="1">
    <citation type="journal article" date="2010" name="Proc. Natl. Acad. Sci. U.S.A.">
        <title>Giant virus with a remarkable complement of genes infects marine zooplankton.</title>
        <authorList>
            <person name="Fischer M.G."/>
            <person name="Allen M.J."/>
            <person name="Wilson W.H."/>
            <person name="Suttle C.A."/>
        </authorList>
    </citation>
    <scope>NUCLEOTIDE SEQUENCE [LARGE SCALE GENOMIC DNA]</scope>
    <source>
        <strain evidence="9 10">BV-PW1</strain>
    </source>
</reference>
<dbReference type="Pfam" id="PF00443">
    <property type="entry name" value="UCH"/>
    <property type="match status" value="1"/>
</dbReference>
<evidence type="ECO:0000256" key="5">
    <source>
        <dbReference type="ARBA" id="ARBA00022786"/>
    </source>
</evidence>
<dbReference type="RefSeq" id="YP_003970019.1">
    <property type="nucleotide sequence ID" value="NC_014637.1"/>
</dbReference>
<dbReference type="InterPro" id="IPR050164">
    <property type="entry name" value="Peptidase_C19"/>
</dbReference>
<dbReference type="GO" id="GO:0004843">
    <property type="term" value="F:cysteine-type deubiquitinase activity"/>
    <property type="evidence" value="ECO:0007669"/>
    <property type="project" value="UniProtKB-EC"/>
</dbReference>
<dbReference type="EMBL" id="GU244497">
    <property type="protein sequence ID" value="ADO67420.1"/>
    <property type="molecule type" value="Genomic_DNA"/>
</dbReference>
<dbReference type="InterPro" id="IPR018200">
    <property type="entry name" value="USP_CS"/>
</dbReference>
<evidence type="ECO:0000256" key="3">
    <source>
        <dbReference type="ARBA" id="ARBA00012759"/>
    </source>
</evidence>
<organismHost>
    <name type="scientific">Cafeteria roenbergensis</name>
    <name type="common">Marine flagellate</name>
    <dbReference type="NCBI Taxonomy" id="33653"/>
</organismHost>
<dbReference type="InterPro" id="IPR028889">
    <property type="entry name" value="USP"/>
</dbReference>
<sequence length="262" mass="30459">MTHYTKYIFGLPNHGNTCYLNSAVQLLCLNPHFLEMENISDNPRNAIKKIKNSLSNISNRFSGFNQQDSGEALMLLLEEYGDKKNLNLLLDYEFTEITRVKCKLLRCLHKEISSRKSNILLLEINGACSLTECYLNLKKAVILKNDEAWKCPKCHVKLVASKRFYFDINSPYLIVGLKRFENRGSRFIKNNKDIEIPFNWYNNYKLQGAIIHSGSLNGGHYICVGKKNNNWYVFNDNNVSQITNKNMLNNYIKKAYFLVYKK</sequence>
<feature type="domain" description="USP" evidence="8">
    <location>
        <begin position="9"/>
        <end position="262"/>
    </location>
</feature>
<dbReference type="PROSITE" id="PS00972">
    <property type="entry name" value="USP_1"/>
    <property type="match status" value="1"/>
</dbReference>
<name>E3T5F7_CROVB</name>
<dbReference type="Proteomes" id="UP000029781">
    <property type="component" value="Segment"/>
</dbReference>
<evidence type="ECO:0000256" key="7">
    <source>
        <dbReference type="ARBA" id="ARBA00022807"/>
    </source>
</evidence>
<comment type="catalytic activity">
    <reaction evidence="1">
        <text>Thiol-dependent hydrolysis of ester, thioester, amide, peptide and isopeptide bonds formed by the C-terminal Gly of ubiquitin (a 76-residue protein attached to proteins as an intracellular targeting signal).</text>
        <dbReference type="EC" id="3.4.19.12"/>
    </reaction>
</comment>
<accession>E3T5F7</accession>
<keyword evidence="6 9" id="KW-0378">Hydrolase</keyword>
<evidence type="ECO:0000313" key="10">
    <source>
        <dbReference type="Proteomes" id="UP000029781"/>
    </source>
</evidence>
<evidence type="ECO:0000256" key="4">
    <source>
        <dbReference type="ARBA" id="ARBA00022670"/>
    </source>
</evidence>
<evidence type="ECO:0000256" key="2">
    <source>
        <dbReference type="ARBA" id="ARBA00009085"/>
    </source>
</evidence>
<dbReference type="PANTHER" id="PTHR24006">
    <property type="entry name" value="UBIQUITIN CARBOXYL-TERMINAL HYDROLASE"/>
    <property type="match status" value="1"/>
</dbReference>
<dbReference type="OrthoDB" id="8303at10239"/>
<dbReference type="GO" id="GO:0006508">
    <property type="term" value="P:proteolysis"/>
    <property type="evidence" value="ECO:0007669"/>
    <property type="project" value="UniProtKB-KW"/>
</dbReference>
<evidence type="ECO:0000313" key="9">
    <source>
        <dbReference type="EMBL" id="ADO67420.1"/>
    </source>
</evidence>
<protein>
    <recommendedName>
        <fullName evidence="3">ubiquitinyl hydrolase 1</fullName>
        <ecNumber evidence="3">3.4.19.12</ecNumber>
    </recommendedName>
</protein>
<evidence type="ECO:0000256" key="1">
    <source>
        <dbReference type="ARBA" id="ARBA00000707"/>
    </source>
</evidence>
<dbReference type="SUPFAM" id="SSF54001">
    <property type="entry name" value="Cysteine proteinases"/>
    <property type="match status" value="1"/>
</dbReference>
<dbReference type="Gene3D" id="3.90.70.10">
    <property type="entry name" value="Cysteine proteinases"/>
    <property type="match status" value="1"/>
</dbReference>
<dbReference type="InterPro" id="IPR001394">
    <property type="entry name" value="Peptidase_C19_UCH"/>
</dbReference>
<dbReference type="GO" id="GO:0016579">
    <property type="term" value="P:protein deubiquitination"/>
    <property type="evidence" value="ECO:0007669"/>
    <property type="project" value="InterPro"/>
</dbReference>
<evidence type="ECO:0000259" key="8">
    <source>
        <dbReference type="PROSITE" id="PS50235"/>
    </source>
</evidence>